<feature type="compositionally biased region" description="Basic and acidic residues" evidence="12">
    <location>
        <begin position="110"/>
        <end position="119"/>
    </location>
</feature>
<dbReference type="GO" id="GO:0033512">
    <property type="term" value="P:L-lysine catabolic process to acetyl-CoA via saccharopine"/>
    <property type="evidence" value="ECO:0007669"/>
    <property type="project" value="UniProtKB-UniRule"/>
</dbReference>
<dbReference type="STRING" id="1184267.A11Q_1816"/>
<reference evidence="15 16" key="1">
    <citation type="journal article" date="2013" name="ISME J.">
        <title>By their genes ye shall know them: genomic signatures of predatory bacteria.</title>
        <authorList>
            <person name="Pasternak Z."/>
            <person name="Pietrokovski S."/>
            <person name="Rotem O."/>
            <person name="Gophna U."/>
            <person name="Lurie-Weinberger M.N."/>
            <person name="Jurkevitch E."/>
        </authorList>
    </citation>
    <scope>NUCLEOTIDE SEQUENCE [LARGE SCALE GENOMIC DNA]</scope>
    <source>
        <strain evidence="15 16">JSS</strain>
    </source>
</reference>
<evidence type="ECO:0000259" key="13">
    <source>
        <dbReference type="PROSITE" id="PS50968"/>
    </source>
</evidence>
<keyword evidence="8 11" id="KW-0450">Lipoyl</keyword>
<dbReference type="Gene3D" id="4.10.320.10">
    <property type="entry name" value="E3-binding domain"/>
    <property type="match status" value="1"/>
</dbReference>
<comment type="function">
    <text evidence="1 11">E2 component of the 2-oxoglutarate dehydrogenase (OGDH) complex which catalyzes the second step in the conversion of 2-oxoglutarate to succinyl-CoA and CO(2).</text>
</comment>
<dbReference type="AlphaFoldDB" id="M4V9H0"/>
<keyword evidence="16" id="KW-1185">Reference proteome</keyword>
<dbReference type="PROSITE" id="PS51826">
    <property type="entry name" value="PSBD"/>
    <property type="match status" value="1"/>
</dbReference>
<dbReference type="GO" id="GO:0005829">
    <property type="term" value="C:cytosol"/>
    <property type="evidence" value="ECO:0007669"/>
    <property type="project" value="TreeGrafter"/>
</dbReference>
<evidence type="ECO:0000256" key="2">
    <source>
        <dbReference type="ARBA" id="ARBA00005145"/>
    </source>
</evidence>
<dbReference type="PATRIC" id="fig|1184267.3.peg.1838"/>
<comment type="similarity">
    <text evidence="3 11">Belongs to the 2-oxoacid dehydrogenase family.</text>
</comment>
<dbReference type="GO" id="GO:0006099">
    <property type="term" value="P:tricarboxylic acid cycle"/>
    <property type="evidence" value="ECO:0007669"/>
    <property type="project" value="UniProtKB-UniRule"/>
</dbReference>
<dbReference type="RefSeq" id="WP_015470522.1">
    <property type="nucleotide sequence ID" value="NC_020813.1"/>
</dbReference>
<dbReference type="SUPFAM" id="SSF47005">
    <property type="entry name" value="Peripheral subunit-binding domain of 2-oxo acid dehydrogenase complex"/>
    <property type="match status" value="1"/>
</dbReference>
<dbReference type="GO" id="GO:0004149">
    <property type="term" value="F:dihydrolipoyllysine-residue succinyltransferase activity"/>
    <property type="evidence" value="ECO:0007669"/>
    <property type="project" value="UniProtKB-UniRule"/>
</dbReference>
<keyword evidence="6 11" id="KW-0816">Tricarboxylic acid cycle</keyword>
<organism evidence="15 16">
    <name type="scientific">Pseudobdellovibrio exovorus JSS</name>
    <dbReference type="NCBI Taxonomy" id="1184267"/>
    <lineage>
        <taxon>Bacteria</taxon>
        <taxon>Pseudomonadati</taxon>
        <taxon>Bdellovibrionota</taxon>
        <taxon>Bdellovibrionia</taxon>
        <taxon>Bdellovibrionales</taxon>
        <taxon>Pseudobdellovibrionaceae</taxon>
        <taxon>Pseudobdellovibrio</taxon>
    </lineage>
</organism>
<evidence type="ECO:0000256" key="6">
    <source>
        <dbReference type="ARBA" id="ARBA00022532"/>
    </source>
</evidence>
<dbReference type="SUPFAM" id="SSF51230">
    <property type="entry name" value="Single hybrid motif"/>
    <property type="match status" value="1"/>
</dbReference>
<evidence type="ECO:0000256" key="5">
    <source>
        <dbReference type="ARBA" id="ARBA00019511"/>
    </source>
</evidence>
<feature type="region of interest" description="Disordered" evidence="12">
    <location>
        <begin position="85"/>
        <end position="146"/>
    </location>
</feature>
<dbReference type="Pfam" id="PF00198">
    <property type="entry name" value="2-oxoacid_dh"/>
    <property type="match status" value="1"/>
</dbReference>
<dbReference type="GO" id="GO:0045252">
    <property type="term" value="C:oxoglutarate dehydrogenase complex"/>
    <property type="evidence" value="ECO:0007669"/>
    <property type="project" value="UniProtKB-UniRule"/>
</dbReference>
<sequence length="423" mass="44719">MKLEVKVPAVGESVTEAVIGSWEKKTGEFVKMNDVILLLDTDKASVEVVAEKDGVLTTTANAGDTVQIGATVGYIDTDAQPAAQPAAAKTDAAPAAKTESAQAAPASDAGGDRKTHPELQAHQSPAVQRIVNEKGIDPSSVTGTGLGGRLTKADVAGASAAPAKAEAPAAAAKPAAAKAPAAPILQGPSKQGDIKRVPMTNIRKRIAERLVQAQHNAAILTTFNEIDMSKVIDLRGKYKDQFKEKYGVNLGFNGFFVKAVIEALKAFPAVNAWIDGQEIEYHNYYNIGIAVSTERGLMVPNIKDADQYTISGIELAIRNLATKGRDGKITPDDLSGGTFSITNGGVFGSLLSTPILNPPQSAILGLHKIEDRPVAINGKVEIRPMMYVALSYDHRIIDGKEAVGFLVKIKEGVEDPERLLLEV</sequence>
<dbReference type="KEGG" id="bex:A11Q_1816"/>
<dbReference type="PROSITE" id="PS50968">
    <property type="entry name" value="BIOTINYL_LIPOYL"/>
    <property type="match status" value="1"/>
</dbReference>
<evidence type="ECO:0000256" key="4">
    <source>
        <dbReference type="ARBA" id="ARBA00012945"/>
    </source>
</evidence>
<dbReference type="InterPro" id="IPR011053">
    <property type="entry name" value="Single_hybrid_motif"/>
</dbReference>
<dbReference type="InterPro" id="IPR023213">
    <property type="entry name" value="CAT-like_dom_sf"/>
</dbReference>
<evidence type="ECO:0000259" key="14">
    <source>
        <dbReference type="PROSITE" id="PS51826"/>
    </source>
</evidence>
<evidence type="ECO:0000256" key="12">
    <source>
        <dbReference type="SAM" id="MobiDB-lite"/>
    </source>
</evidence>
<dbReference type="InterPro" id="IPR050537">
    <property type="entry name" value="2-oxoacid_dehydrogenase"/>
</dbReference>
<dbReference type="UniPathway" id="UPA00868">
    <property type="reaction ID" value="UER00840"/>
</dbReference>
<evidence type="ECO:0000256" key="1">
    <source>
        <dbReference type="ARBA" id="ARBA00004052"/>
    </source>
</evidence>
<dbReference type="InterPro" id="IPR036625">
    <property type="entry name" value="E3-bd_dom_sf"/>
</dbReference>
<dbReference type="EC" id="2.3.1.61" evidence="4 11"/>
<keyword evidence="7 11" id="KW-0808">Transferase</keyword>
<comment type="catalytic activity">
    <reaction evidence="10 11">
        <text>N(6)-[(R)-dihydrolipoyl]-L-lysyl-[protein] + succinyl-CoA = N(6)-[(R)-S(8)-succinyldihydrolipoyl]-L-lysyl-[protein] + CoA</text>
        <dbReference type="Rhea" id="RHEA:15213"/>
        <dbReference type="Rhea" id="RHEA-COMP:10475"/>
        <dbReference type="Rhea" id="RHEA-COMP:20092"/>
        <dbReference type="ChEBI" id="CHEBI:57287"/>
        <dbReference type="ChEBI" id="CHEBI:57292"/>
        <dbReference type="ChEBI" id="CHEBI:83100"/>
        <dbReference type="ChEBI" id="CHEBI:83120"/>
        <dbReference type="EC" id="2.3.1.61"/>
    </reaction>
</comment>
<dbReference type="OrthoDB" id="5289324at2"/>
<dbReference type="InterPro" id="IPR004167">
    <property type="entry name" value="PSBD"/>
</dbReference>
<dbReference type="Pfam" id="PF02817">
    <property type="entry name" value="E3_binding"/>
    <property type="match status" value="1"/>
</dbReference>
<feature type="compositionally biased region" description="Low complexity" evidence="12">
    <location>
        <begin position="85"/>
        <end position="98"/>
    </location>
</feature>
<dbReference type="Pfam" id="PF00364">
    <property type="entry name" value="Biotin_lipoyl"/>
    <property type="match status" value="1"/>
</dbReference>
<evidence type="ECO:0000256" key="8">
    <source>
        <dbReference type="ARBA" id="ARBA00022823"/>
    </source>
</evidence>
<dbReference type="Gene3D" id="3.30.559.10">
    <property type="entry name" value="Chloramphenicol acetyltransferase-like domain"/>
    <property type="match status" value="1"/>
</dbReference>
<evidence type="ECO:0000256" key="7">
    <source>
        <dbReference type="ARBA" id="ARBA00022679"/>
    </source>
</evidence>
<keyword evidence="9 11" id="KW-0012">Acyltransferase</keyword>
<evidence type="ECO:0000256" key="11">
    <source>
        <dbReference type="RuleBase" id="RU361138"/>
    </source>
</evidence>
<proteinExistence type="inferred from homology"/>
<dbReference type="NCBIfam" id="TIGR01347">
    <property type="entry name" value="sucB"/>
    <property type="match status" value="1"/>
</dbReference>
<dbReference type="FunFam" id="3.30.559.10:FF:000007">
    <property type="entry name" value="Dihydrolipoamide acetyltransferase component of pyruvate dehydrogenase complex"/>
    <property type="match status" value="1"/>
</dbReference>
<name>M4V9H0_9BACT</name>
<comment type="cofactor">
    <cofactor evidence="11">
        <name>(R)-lipoate</name>
        <dbReference type="ChEBI" id="CHEBI:83088"/>
    </cofactor>
    <text evidence="11">Binds 1 lipoyl cofactor covalently.</text>
</comment>
<feature type="domain" description="Peripheral subunit-binding (PSBD)" evidence="14">
    <location>
        <begin position="122"/>
        <end position="159"/>
    </location>
</feature>
<evidence type="ECO:0000313" key="16">
    <source>
        <dbReference type="Proteomes" id="UP000012040"/>
    </source>
</evidence>
<evidence type="ECO:0000313" key="15">
    <source>
        <dbReference type="EMBL" id="AGH96032.1"/>
    </source>
</evidence>
<evidence type="ECO:0000256" key="3">
    <source>
        <dbReference type="ARBA" id="ARBA00007317"/>
    </source>
</evidence>
<dbReference type="CDD" id="cd06849">
    <property type="entry name" value="lipoyl_domain"/>
    <property type="match status" value="1"/>
</dbReference>
<dbReference type="EMBL" id="CP003537">
    <property type="protein sequence ID" value="AGH96032.1"/>
    <property type="molecule type" value="Genomic_DNA"/>
</dbReference>
<dbReference type="PANTHER" id="PTHR43416:SF5">
    <property type="entry name" value="DIHYDROLIPOYLLYSINE-RESIDUE SUCCINYLTRANSFERASE COMPONENT OF 2-OXOGLUTARATE DEHYDROGENASE COMPLEX, MITOCHONDRIAL"/>
    <property type="match status" value="1"/>
</dbReference>
<protein>
    <recommendedName>
        <fullName evidence="5 11">Dihydrolipoyllysine-residue succinyltransferase component of 2-oxoglutarate dehydrogenase complex</fullName>
        <ecNumber evidence="4 11">2.3.1.61</ecNumber>
    </recommendedName>
    <alternativeName>
        <fullName evidence="11">2-oxoglutarate dehydrogenase complex component E2</fullName>
    </alternativeName>
</protein>
<dbReference type="InterPro" id="IPR000089">
    <property type="entry name" value="Biotin_lipoyl"/>
</dbReference>
<accession>M4V9H0</accession>
<evidence type="ECO:0000256" key="9">
    <source>
        <dbReference type="ARBA" id="ARBA00023315"/>
    </source>
</evidence>
<comment type="pathway">
    <text evidence="2 11">Amino-acid degradation; L-lysine degradation via saccharopine pathway; glutaryl-CoA from L-lysine: step 6/6.</text>
</comment>
<dbReference type="Proteomes" id="UP000012040">
    <property type="component" value="Chromosome"/>
</dbReference>
<dbReference type="SUPFAM" id="SSF52777">
    <property type="entry name" value="CoA-dependent acyltransferases"/>
    <property type="match status" value="1"/>
</dbReference>
<feature type="domain" description="Lipoyl-binding" evidence="13">
    <location>
        <begin position="2"/>
        <end position="76"/>
    </location>
</feature>
<dbReference type="HOGENOM" id="CLU_016733_0_0_7"/>
<dbReference type="PANTHER" id="PTHR43416">
    <property type="entry name" value="DIHYDROLIPOYLLYSINE-RESIDUE SUCCINYLTRANSFERASE COMPONENT OF 2-OXOGLUTARATE DEHYDROGENASE COMPLEX, MITOCHONDRIAL-RELATED"/>
    <property type="match status" value="1"/>
</dbReference>
<dbReference type="eggNOG" id="COG0508">
    <property type="taxonomic scope" value="Bacteria"/>
</dbReference>
<dbReference type="InterPro" id="IPR006255">
    <property type="entry name" value="SucB"/>
</dbReference>
<dbReference type="Gene3D" id="2.40.50.100">
    <property type="match status" value="1"/>
</dbReference>
<dbReference type="NCBIfam" id="NF004309">
    <property type="entry name" value="PRK05704.1"/>
    <property type="match status" value="1"/>
</dbReference>
<evidence type="ECO:0000256" key="10">
    <source>
        <dbReference type="ARBA" id="ARBA00052761"/>
    </source>
</evidence>
<gene>
    <name evidence="15" type="ORF">A11Q_1816</name>
</gene>
<dbReference type="InterPro" id="IPR001078">
    <property type="entry name" value="2-oxoacid_DH_actylTfrase"/>
</dbReference>